<protein>
    <submittedName>
        <fullName evidence="1">Uncharacterized protein</fullName>
    </submittedName>
</protein>
<gene>
    <name evidence="1" type="ORF">QAD02_023590</name>
</gene>
<comment type="caution">
    <text evidence="1">The sequence shown here is derived from an EMBL/GenBank/DDBJ whole genome shotgun (WGS) entry which is preliminary data.</text>
</comment>
<reference evidence="1" key="1">
    <citation type="submission" date="2023-04" db="EMBL/GenBank/DDBJ databases">
        <title>A chromosome-level genome assembly of the parasitoid wasp Eretmocerus hayati.</title>
        <authorList>
            <person name="Zhong Y."/>
            <person name="Liu S."/>
            <person name="Liu Y."/>
        </authorList>
    </citation>
    <scope>NUCLEOTIDE SEQUENCE</scope>
    <source>
        <strain evidence="1">ZJU_SS_LIU_2023</strain>
    </source>
</reference>
<accession>A0ACC2PXY6</accession>
<proteinExistence type="predicted"/>
<evidence type="ECO:0000313" key="1">
    <source>
        <dbReference type="EMBL" id="KAJ8687796.1"/>
    </source>
</evidence>
<dbReference type="Proteomes" id="UP001239111">
    <property type="component" value="Chromosome 1"/>
</dbReference>
<organism evidence="1 2">
    <name type="scientific">Eretmocerus hayati</name>
    <dbReference type="NCBI Taxonomy" id="131215"/>
    <lineage>
        <taxon>Eukaryota</taxon>
        <taxon>Metazoa</taxon>
        <taxon>Ecdysozoa</taxon>
        <taxon>Arthropoda</taxon>
        <taxon>Hexapoda</taxon>
        <taxon>Insecta</taxon>
        <taxon>Pterygota</taxon>
        <taxon>Neoptera</taxon>
        <taxon>Endopterygota</taxon>
        <taxon>Hymenoptera</taxon>
        <taxon>Apocrita</taxon>
        <taxon>Proctotrupomorpha</taxon>
        <taxon>Chalcidoidea</taxon>
        <taxon>Aphelinidae</taxon>
        <taxon>Aphelininae</taxon>
        <taxon>Eretmocerus</taxon>
    </lineage>
</organism>
<keyword evidence="2" id="KW-1185">Reference proteome</keyword>
<evidence type="ECO:0000313" key="2">
    <source>
        <dbReference type="Proteomes" id="UP001239111"/>
    </source>
</evidence>
<dbReference type="EMBL" id="CM056741">
    <property type="protein sequence ID" value="KAJ8687796.1"/>
    <property type="molecule type" value="Genomic_DNA"/>
</dbReference>
<name>A0ACC2PXY6_9HYME</name>
<sequence length="462" mass="51016">MSLSRGSCTLRAAVSKLNSFGKIFEGLPSNSSLVSCRQISSQEVFERELEHGYETHRFQPLENGINRSSGVFVWDTEGRRYYDFVSSDSMVNHGHCHPRIFKAMVEQAAKLTYSSQPFYSDVTGEFEEHVTQLFKYDKWLPTVTEMAGVKAACKLAKNWGHAVKEIESSKLKIVLAEGSSWGPYRRPINSNVNPPITGNFELIPYDDLTAADEALADPSVCAFVAEPIQSEAGVLVPKDGYLKGVRELCTKHNVLWIADEVQTGLGRTGMRLAVDHEQVKPDLLILGRALSGGMYPISGILANDSIMSLELPHDDESWSRGVDPLGYRIALEALQVLEEEKLAENASKFGNILREELEKLLKQSIKSVRGKGLLNAVVLDDSIDATNVCCQLKDEGLLAKPIDDHTIRLAPPLVITEDQIYECIDIIKSVLLASDPEGGSLFVEACYESAFLATLKPQTPIL</sequence>